<gene>
    <name evidence="2" type="ORF">LSH36_1234g00033</name>
</gene>
<dbReference type="AlphaFoldDB" id="A0AAD9IUJ8"/>
<evidence type="ECO:0000313" key="3">
    <source>
        <dbReference type="Proteomes" id="UP001208570"/>
    </source>
</evidence>
<organism evidence="2 3">
    <name type="scientific">Paralvinella palmiformis</name>
    <dbReference type="NCBI Taxonomy" id="53620"/>
    <lineage>
        <taxon>Eukaryota</taxon>
        <taxon>Metazoa</taxon>
        <taxon>Spiralia</taxon>
        <taxon>Lophotrochozoa</taxon>
        <taxon>Annelida</taxon>
        <taxon>Polychaeta</taxon>
        <taxon>Sedentaria</taxon>
        <taxon>Canalipalpata</taxon>
        <taxon>Terebellida</taxon>
        <taxon>Terebelliformia</taxon>
        <taxon>Alvinellidae</taxon>
        <taxon>Paralvinella</taxon>
    </lineage>
</organism>
<keyword evidence="3" id="KW-1185">Reference proteome</keyword>
<name>A0AAD9IUJ8_9ANNE</name>
<feature type="region of interest" description="Disordered" evidence="1">
    <location>
        <begin position="1"/>
        <end position="29"/>
    </location>
</feature>
<proteinExistence type="predicted"/>
<evidence type="ECO:0000313" key="2">
    <source>
        <dbReference type="EMBL" id="KAK2140838.1"/>
    </source>
</evidence>
<sequence>MAARQSKKQEHHETTERSKLQKKLDPGGLTAQFPELDGGKLAILQKLLEGTVVVLPICHVWMVNGSLQTYNVKIEKLEPKAAQNEPVPLGAMLTKGAVRDNLPPVARALALHEFKMASHVKTRSNTSCYK</sequence>
<dbReference type="EMBL" id="JAODUP010001234">
    <property type="protein sequence ID" value="KAK2140838.1"/>
    <property type="molecule type" value="Genomic_DNA"/>
</dbReference>
<reference evidence="2" key="1">
    <citation type="journal article" date="2023" name="Mol. Biol. Evol.">
        <title>Third-Generation Sequencing Reveals the Adaptive Role of the Epigenome in Three Deep-Sea Polychaetes.</title>
        <authorList>
            <person name="Perez M."/>
            <person name="Aroh O."/>
            <person name="Sun Y."/>
            <person name="Lan Y."/>
            <person name="Juniper S.K."/>
            <person name="Young C.R."/>
            <person name="Angers B."/>
            <person name="Qian P.Y."/>
        </authorList>
    </citation>
    <scope>NUCLEOTIDE SEQUENCE</scope>
    <source>
        <strain evidence="2">P08H-3</strain>
    </source>
</reference>
<protein>
    <submittedName>
        <fullName evidence="2">Uncharacterized protein</fullName>
    </submittedName>
</protein>
<evidence type="ECO:0000256" key="1">
    <source>
        <dbReference type="SAM" id="MobiDB-lite"/>
    </source>
</evidence>
<dbReference type="Proteomes" id="UP001208570">
    <property type="component" value="Unassembled WGS sequence"/>
</dbReference>
<comment type="caution">
    <text evidence="2">The sequence shown here is derived from an EMBL/GenBank/DDBJ whole genome shotgun (WGS) entry which is preliminary data.</text>
</comment>
<accession>A0AAD9IUJ8</accession>
<feature type="compositionally biased region" description="Basic and acidic residues" evidence="1">
    <location>
        <begin position="7"/>
        <end position="25"/>
    </location>
</feature>